<proteinExistence type="inferred from homology"/>
<feature type="region of interest" description="Disordered" evidence="6">
    <location>
        <begin position="514"/>
        <end position="535"/>
    </location>
</feature>
<dbReference type="PANTHER" id="PTHR31791:SF47">
    <property type="entry name" value="INACTIVE FRIGIDA-LIKE PROTEIN 2"/>
    <property type="match status" value="1"/>
</dbReference>
<comment type="caution">
    <text evidence="7">The sequence shown here is derived from an EMBL/GenBank/DDBJ whole genome shotgun (WGS) entry which is preliminary data.</text>
</comment>
<dbReference type="Proteomes" id="UP000827721">
    <property type="component" value="Unassembled WGS sequence"/>
</dbReference>
<keyword evidence="4 5" id="KW-0287">Flowering</keyword>
<feature type="region of interest" description="Disordered" evidence="6">
    <location>
        <begin position="389"/>
        <end position="426"/>
    </location>
</feature>
<dbReference type="InterPro" id="IPR012474">
    <property type="entry name" value="Frigida"/>
</dbReference>
<sequence>MATLATIACAIKQIDTKKDDLKKAYDDLQSHSSLLSSFSLSWSDLDAHFTHIQNSLTHRFRLLESLQSTHPDSPRLDSPTYSPSDPVKDPPLSTDPPSQDLLDPTQSLSTPVQDPPSQDRDDTVVARSELRTLCEKMDGRRLIKYINDNSKDRDSIQVELPVAIRGAPDPGLMILGAMEVFYGPNDKARGDNDPDRRSCVLLLEVLMGLDVNIENVVKEKAKNLALEWKGKVRVDGESSLETLGFLHLVAAYGLGSEFEKSDLVEYLLFVARYRQGTLLCKAIGLGDKVQDLIEKLIDSGKQLLAVKYIFEFELTDKYPPVPLLKAYVNKSKKLAKNVRRDGKNSPRALNDADAKEVNALKAVVKVIEAYNLESECPKEGYEKRIEQLERQKADKKRPAAKPQQQMKKLQQYSNKRPRTAPPVGHAPGVAGANSTVPLFRQPHVHPANLPENSAAYLNSVTGPFGFVGSSPAIASYAGSPLGPYGLTGAPMGLPGNSNHALYSSESRIPPGYYDRSTSYGEYGVPPQYHPSYYPQ</sequence>
<evidence type="ECO:0000313" key="7">
    <source>
        <dbReference type="EMBL" id="KAH7544476.1"/>
    </source>
</evidence>
<gene>
    <name evidence="7" type="ORF">JRO89_XS15G0172500</name>
</gene>
<keyword evidence="2 5" id="KW-0217">Developmental protein</keyword>
<keyword evidence="8" id="KW-1185">Reference proteome</keyword>
<evidence type="ECO:0000256" key="1">
    <source>
        <dbReference type="ARBA" id="ARBA00008956"/>
    </source>
</evidence>
<protein>
    <recommendedName>
        <fullName evidence="5">FRIGIDA-like protein</fullName>
    </recommendedName>
</protein>
<keyword evidence="3 5" id="KW-0221">Differentiation</keyword>
<comment type="similarity">
    <text evidence="1 5">Belongs to the Frigida family.</text>
</comment>
<reference evidence="7 8" key="1">
    <citation type="submission" date="2021-02" db="EMBL/GenBank/DDBJ databases">
        <title>Plant Genome Project.</title>
        <authorList>
            <person name="Zhang R.-G."/>
        </authorList>
    </citation>
    <scope>NUCLEOTIDE SEQUENCE [LARGE SCALE GENOMIC DNA]</scope>
    <source>
        <tissue evidence="7">Leaves</tissue>
    </source>
</reference>
<dbReference type="PANTHER" id="PTHR31791">
    <property type="entry name" value="FRIGIDA-LIKE PROTEIN 3-RELATED"/>
    <property type="match status" value="1"/>
</dbReference>
<evidence type="ECO:0000256" key="6">
    <source>
        <dbReference type="SAM" id="MobiDB-lite"/>
    </source>
</evidence>
<name>A0ABQ8H2N9_9ROSI</name>
<accession>A0ABQ8H2N9</accession>
<evidence type="ECO:0000256" key="5">
    <source>
        <dbReference type="RuleBase" id="RU364012"/>
    </source>
</evidence>
<evidence type="ECO:0000256" key="3">
    <source>
        <dbReference type="ARBA" id="ARBA00022782"/>
    </source>
</evidence>
<organism evidence="7 8">
    <name type="scientific">Xanthoceras sorbifolium</name>
    <dbReference type="NCBI Taxonomy" id="99658"/>
    <lineage>
        <taxon>Eukaryota</taxon>
        <taxon>Viridiplantae</taxon>
        <taxon>Streptophyta</taxon>
        <taxon>Embryophyta</taxon>
        <taxon>Tracheophyta</taxon>
        <taxon>Spermatophyta</taxon>
        <taxon>Magnoliopsida</taxon>
        <taxon>eudicotyledons</taxon>
        <taxon>Gunneridae</taxon>
        <taxon>Pentapetalae</taxon>
        <taxon>rosids</taxon>
        <taxon>malvids</taxon>
        <taxon>Sapindales</taxon>
        <taxon>Sapindaceae</taxon>
        <taxon>Xanthoceroideae</taxon>
        <taxon>Xanthoceras</taxon>
    </lineage>
</organism>
<feature type="compositionally biased region" description="Polar residues" evidence="6">
    <location>
        <begin position="402"/>
        <end position="414"/>
    </location>
</feature>
<evidence type="ECO:0000313" key="8">
    <source>
        <dbReference type="Proteomes" id="UP000827721"/>
    </source>
</evidence>
<evidence type="ECO:0000256" key="2">
    <source>
        <dbReference type="ARBA" id="ARBA00022473"/>
    </source>
</evidence>
<dbReference type="Pfam" id="PF07899">
    <property type="entry name" value="Frigida"/>
    <property type="match status" value="1"/>
</dbReference>
<feature type="region of interest" description="Disordered" evidence="6">
    <location>
        <begin position="68"/>
        <end position="125"/>
    </location>
</feature>
<evidence type="ECO:0000256" key="4">
    <source>
        <dbReference type="ARBA" id="ARBA00023089"/>
    </source>
</evidence>
<dbReference type="EMBL" id="JAFEMO010000015">
    <property type="protein sequence ID" value="KAH7544476.1"/>
    <property type="molecule type" value="Genomic_DNA"/>
</dbReference>
<feature type="compositionally biased region" description="Polar residues" evidence="6">
    <location>
        <begin position="104"/>
        <end position="116"/>
    </location>
</feature>